<dbReference type="PANTHER" id="PTHR45880">
    <property type="entry name" value="RNA-BINDING MOTIF PROTEIN, X-LINKED 2"/>
    <property type="match status" value="1"/>
</dbReference>
<accession>A0A559MN50</accession>
<keyword evidence="6" id="KW-1185">Reference proteome</keyword>
<dbReference type="SMART" id="SM00360">
    <property type="entry name" value="RRM"/>
    <property type="match status" value="1"/>
</dbReference>
<dbReference type="InterPro" id="IPR035979">
    <property type="entry name" value="RBD_domain_sf"/>
</dbReference>
<protein>
    <submittedName>
        <fullName evidence="5">Zinc finger CCCH domain-containing protein</fullName>
    </submittedName>
</protein>
<organism evidence="5 6">
    <name type="scientific">Lachnellula willkommii</name>
    <dbReference type="NCBI Taxonomy" id="215461"/>
    <lineage>
        <taxon>Eukaryota</taxon>
        <taxon>Fungi</taxon>
        <taxon>Dikarya</taxon>
        <taxon>Ascomycota</taxon>
        <taxon>Pezizomycotina</taxon>
        <taxon>Leotiomycetes</taxon>
        <taxon>Helotiales</taxon>
        <taxon>Lachnaceae</taxon>
        <taxon>Lachnellula</taxon>
    </lineage>
</organism>
<dbReference type="GO" id="GO:0071011">
    <property type="term" value="C:precatalytic spliceosome"/>
    <property type="evidence" value="ECO:0007669"/>
    <property type="project" value="TreeGrafter"/>
</dbReference>
<name>A0A559MN50_9HELO</name>
<comment type="caution">
    <text evidence="5">The sequence shown here is derived from an EMBL/GenBank/DDBJ whole genome shotgun (WGS) entry which is preliminary data.</text>
</comment>
<dbReference type="Pfam" id="PF00076">
    <property type="entry name" value="RRM_1"/>
    <property type="match status" value="1"/>
</dbReference>
<feature type="region of interest" description="Disordered" evidence="3">
    <location>
        <begin position="110"/>
        <end position="158"/>
    </location>
</feature>
<dbReference type="InterPro" id="IPR012677">
    <property type="entry name" value="Nucleotide-bd_a/b_plait_sf"/>
</dbReference>
<dbReference type="PANTHER" id="PTHR45880:SF1">
    <property type="entry name" value="RNA-BINDING MOTIF PROTEIN, X-LINKED 2"/>
    <property type="match status" value="1"/>
</dbReference>
<dbReference type="CDD" id="cd12411">
    <property type="entry name" value="RRM_ist3_like"/>
    <property type="match status" value="1"/>
</dbReference>
<evidence type="ECO:0000256" key="3">
    <source>
        <dbReference type="SAM" id="MobiDB-lite"/>
    </source>
</evidence>
<dbReference type="Proteomes" id="UP000315522">
    <property type="component" value="Unassembled WGS sequence"/>
</dbReference>
<dbReference type="PROSITE" id="PS50102">
    <property type="entry name" value="RRM"/>
    <property type="match status" value="1"/>
</dbReference>
<evidence type="ECO:0000256" key="1">
    <source>
        <dbReference type="ARBA" id="ARBA00022884"/>
    </source>
</evidence>
<sequence>MNSIRQIQELNKRELESGVSPEASWHTDYRDTAYIYIGGLPFELSEGDVIAIFSQFGEPTYINLVRDKETGKSKGFAFLKYEDQRSTDLAVDNLGGAVIMGRTLKVDHTRYKKKDGEPDEGIDLEEQSRQIEEDEGEGRRKRRRTSESESEEERPMIKEERELAKLMQEHDEDDPMKAFLIQEKKEESANTDIIVTITSHGQRMREKGIVIVGVHVTGKMAIEAGDRIPGTEKLILLYQIVMLKTLSAEAAKLTQKSCNIDNRLASLYLCILYVERLQASQEMYPILLPITP</sequence>
<dbReference type="AlphaFoldDB" id="A0A559MN50"/>
<keyword evidence="1 2" id="KW-0694">RNA-binding</keyword>
<proteinExistence type="predicted"/>
<dbReference type="GO" id="GO:0005686">
    <property type="term" value="C:U2 snRNP"/>
    <property type="evidence" value="ECO:0007669"/>
    <property type="project" value="TreeGrafter"/>
</dbReference>
<dbReference type="Gene3D" id="3.30.70.330">
    <property type="match status" value="1"/>
</dbReference>
<dbReference type="EMBL" id="QGML01000013">
    <property type="protein sequence ID" value="TVY94390.1"/>
    <property type="molecule type" value="Genomic_DNA"/>
</dbReference>
<dbReference type="InterPro" id="IPR051847">
    <property type="entry name" value="RNA_proc/Spliceosome_comp"/>
</dbReference>
<dbReference type="InterPro" id="IPR045844">
    <property type="entry name" value="RRM_Ist3-like"/>
</dbReference>
<evidence type="ECO:0000259" key="4">
    <source>
        <dbReference type="PROSITE" id="PS50102"/>
    </source>
</evidence>
<gene>
    <name evidence="5" type="ORF">LAWI1_G000023</name>
</gene>
<dbReference type="InterPro" id="IPR000504">
    <property type="entry name" value="RRM_dom"/>
</dbReference>
<reference evidence="5 6" key="1">
    <citation type="submission" date="2018-05" db="EMBL/GenBank/DDBJ databases">
        <title>Genome sequencing and assembly of the regulated plant pathogen Lachnellula willkommii and related sister species for the development of diagnostic species identification markers.</title>
        <authorList>
            <person name="Giroux E."/>
            <person name="Bilodeau G."/>
        </authorList>
    </citation>
    <scope>NUCLEOTIDE SEQUENCE [LARGE SCALE GENOMIC DNA]</scope>
    <source>
        <strain evidence="5 6">CBS 172.35</strain>
    </source>
</reference>
<dbReference type="GO" id="GO:0000398">
    <property type="term" value="P:mRNA splicing, via spliceosome"/>
    <property type="evidence" value="ECO:0007669"/>
    <property type="project" value="InterPro"/>
</dbReference>
<evidence type="ECO:0000256" key="2">
    <source>
        <dbReference type="PROSITE-ProRule" id="PRU00176"/>
    </source>
</evidence>
<dbReference type="GO" id="GO:0071013">
    <property type="term" value="C:catalytic step 2 spliceosome"/>
    <property type="evidence" value="ECO:0007669"/>
    <property type="project" value="TreeGrafter"/>
</dbReference>
<dbReference type="GO" id="GO:0003723">
    <property type="term" value="F:RNA binding"/>
    <property type="evidence" value="ECO:0007669"/>
    <property type="project" value="UniProtKB-UniRule"/>
</dbReference>
<feature type="domain" description="RRM" evidence="4">
    <location>
        <begin position="33"/>
        <end position="111"/>
    </location>
</feature>
<dbReference type="SUPFAM" id="SSF54928">
    <property type="entry name" value="RNA-binding domain, RBD"/>
    <property type="match status" value="1"/>
</dbReference>
<evidence type="ECO:0000313" key="6">
    <source>
        <dbReference type="Proteomes" id="UP000315522"/>
    </source>
</evidence>
<evidence type="ECO:0000313" key="5">
    <source>
        <dbReference type="EMBL" id="TVY94390.1"/>
    </source>
</evidence>